<dbReference type="NCBIfam" id="TIGR00597">
    <property type="entry name" value="rad10"/>
    <property type="match status" value="1"/>
</dbReference>
<evidence type="ECO:0000256" key="2">
    <source>
        <dbReference type="ARBA" id="ARBA00008283"/>
    </source>
</evidence>
<dbReference type="InterPro" id="IPR010994">
    <property type="entry name" value="RuvA_2-like"/>
</dbReference>
<feature type="non-terminal residue" evidence="8">
    <location>
        <position position="1"/>
    </location>
</feature>
<dbReference type="SUPFAM" id="SSF47781">
    <property type="entry name" value="RuvA domain 2-like"/>
    <property type="match status" value="1"/>
</dbReference>
<dbReference type="FunFam" id="3.40.50.10130:FF:000001">
    <property type="entry name" value="DNA excision repair protein ERCC-1"/>
    <property type="match status" value="1"/>
</dbReference>
<dbReference type="GO" id="GO:0070914">
    <property type="term" value="P:UV-damage excision repair"/>
    <property type="evidence" value="ECO:0007669"/>
    <property type="project" value="TreeGrafter"/>
</dbReference>
<dbReference type="Proteomes" id="UP000006726">
    <property type="component" value="Chromosome 6"/>
</dbReference>
<dbReference type="CDD" id="cd22325">
    <property type="entry name" value="ERCC1_C-like"/>
    <property type="match status" value="1"/>
</dbReference>
<dbReference type="Pfam" id="PF14520">
    <property type="entry name" value="HHH_5"/>
    <property type="match status" value="1"/>
</dbReference>
<dbReference type="Pfam" id="PF03834">
    <property type="entry name" value="Rad10"/>
    <property type="match status" value="1"/>
</dbReference>
<organism evidence="8 9">
    <name type="scientific">Cryptosporidium parvum (strain Iowa II)</name>
    <dbReference type="NCBI Taxonomy" id="353152"/>
    <lineage>
        <taxon>Eukaryota</taxon>
        <taxon>Sar</taxon>
        <taxon>Alveolata</taxon>
        <taxon>Apicomplexa</taxon>
        <taxon>Conoidasida</taxon>
        <taxon>Coccidia</taxon>
        <taxon>Eucoccidiorida</taxon>
        <taxon>Eimeriorina</taxon>
        <taxon>Cryptosporidiidae</taxon>
        <taxon>Cryptosporidium</taxon>
    </lineage>
</organism>
<dbReference type="Gene3D" id="3.40.50.10130">
    <property type="match status" value="1"/>
</dbReference>
<name>Q5CX40_CRYPI</name>
<accession>Q5CX40</accession>
<proteinExistence type="inferred from homology"/>
<reference evidence="8 9" key="1">
    <citation type="journal article" date="2004" name="Science">
        <title>Complete genome sequence of the apicomplexan, Cryptosporidium parvum.</title>
        <authorList>
            <person name="Abrahamsen M.S."/>
            <person name="Templeton T.J."/>
            <person name="Enomoto S."/>
            <person name="Abrahante J.E."/>
            <person name="Zhu G."/>
            <person name="Lancto C.A."/>
            <person name="Deng M."/>
            <person name="Liu C."/>
            <person name="Widmer G."/>
            <person name="Tzipori S."/>
            <person name="Buck G.A."/>
            <person name="Xu P."/>
            <person name="Bankier A.T."/>
            <person name="Dear P.H."/>
            <person name="Konfortov B.A."/>
            <person name="Spriggs H.F."/>
            <person name="Iyer L."/>
            <person name="Anantharaman V."/>
            <person name="Aravind L."/>
            <person name="Kapur V."/>
        </authorList>
    </citation>
    <scope>NUCLEOTIDE SEQUENCE [LARGE SCALE GENOMIC DNA]</scope>
    <source>
        <strain evidence="9">Iowa II</strain>
    </source>
</reference>
<dbReference type="EMBL" id="AAEE01000002">
    <property type="protein sequence ID" value="EAK90141.1"/>
    <property type="molecule type" value="Genomic_DNA"/>
</dbReference>
<gene>
    <name evidence="8" type="ORF">cgd6_2610</name>
</gene>
<dbReference type="PANTHER" id="PTHR12749:SF0">
    <property type="entry name" value="DNA EXCISION REPAIR PROTEIN ERCC-1"/>
    <property type="match status" value="1"/>
</dbReference>
<dbReference type="FunCoup" id="Q5CX40">
    <property type="interactions" value="172"/>
</dbReference>
<dbReference type="GO" id="GO:0003684">
    <property type="term" value="F:damaged DNA binding"/>
    <property type="evidence" value="ECO:0007669"/>
    <property type="project" value="InterPro"/>
</dbReference>
<dbReference type="PANTHER" id="PTHR12749">
    <property type="entry name" value="EXCISION REPAIR CROSS-COMPLEMENTING 1 ERCC1"/>
    <property type="match status" value="1"/>
</dbReference>
<dbReference type="GeneID" id="3375886"/>
<dbReference type="GO" id="GO:0006312">
    <property type="term" value="P:mitotic recombination"/>
    <property type="evidence" value="ECO:0007669"/>
    <property type="project" value="TreeGrafter"/>
</dbReference>
<comment type="similarity">
    <text evidence="2">Belongs to the ERCC1/RAD10/SWI10 family.</text>
</comment>
<comment type="caution">
    <text evidence="8">The sequence shown here is derived from an EMBL/GenBank/DDBJ whole genome shotgun (WGS) entry which is preliminary data.</text>
</comment>
<dbReference type="RefSeq" id="XP_627614.1">
    <property type="nucleotide sequence ID" value="XM_627614.1"/>
</dbReference>
<dbReference type="GO" id="GO:0000110">
    <property type="term" value="C:nucleotide-excision repair factor 1 complex"/>
    <property type="evidence" value="ECO:0007669"/>
    <property type="project" value="TreeGrafter"/>
</dbReference>
<dbReference type="GO" id="GO:0006302">
    <property type="term" value="P:double-strand break repair"/>
    <property type="evidence" value="ECO:0007669"/>
    <property type="project" value="UniProtKB-ARBA"/>
</dbReference>
<dbReference type="OMA" id="PHCVLVH"/>
<sequence>SDKSIFRVYFIWKSLIMSSQEEDIVKKESQPKFFDDKAGEMIIASTRQRGNPILAHVCNVPYDFQNIVPDFLVGKYDAVVFISIKYHKLHNQYLRKRIESLQKNYKVRILLCLVDIPPSGAIDAAILEVTDICFDLNMTLFLAWSPKEAGHILETLKSHENSSSEIIRGGLSLDLFSRIRDALSSLPRINKTDSENLLKHFGSISKVVNASEEELSKIQGIGPIKAKVISEIFSTEFSDS</sequence>
<evidence type="ECO:0000256" key="5">
    <source>
        <dbReference type="ARBA" id="ARBA00023204"/>
    </source>
</evidence>
<dbReference type="STRING" id="353152.Q5CX40"/>
<feature type="domain" description="ERCC1-like central" evidence="7">
    <location>
        <begin position="41"/>
        <end position="157"/>
    </location>
</feature>
<dbReference type="AlphaFoldDB" id="Q5CX40"/>
<dbReference type="OrthoDB" id="10262814at2759"/>
<keyword evidence="6" id="KW-0539">Nucleus</keyword>
<dbReference type="InParanoid" id="Q5CX40"/>
<evidence type="ECO:0000259" key="7">
    <source>
        <dbReference type="Pfam" id="PF03834"/>
    </source>
</evidence>
<evidence type="ECO:0000256" key="1">
    <source>
        <dbReference type="ARBA" id="ARBA00004123"/>
    </source>
</evidence>
<dbReference type="GO" id="GO:0003697">
    <property type="term" value="F:single-stranded DNA binding"/>
    <property type="evidence" value="ECO:0007669"/>
    <property type="project" value="TreeGrafter"/>
</dbReference>
<evidence type="ECO:0000256" key="4">
    <source>
        <dbReference type="ARBA" id="ARBA00023125"/>
    </source>
</evidence>
<dbReference type="InterPro" id="IPR047260">
    <property type="entry name" value="ERCC1-like_central_dom"/>
</dbReference>
<evidence type="ECO:0000256" key="3">
    <source>
        <dbReference type="ARBA" id="ARBA00022763"/>
    </source>
</evidence>
<keyword evidence="5" id="KW-0234">DNA repair</keyword>
<keyword evidence="9" id="KW-1185">Reference proteome</keyword>
<dbReference type="Gene3D" id="1.10.150.20">
    <property type="entry name" value="5' to 3' exonuclease, C-terminal subdomain"/>
    <property type="match status" value="1"/>
</dbReference>
<evidence type="ECO:0000256" key="6">
    <source>
        <dbReference type="ARBA" id="ARBA00023242"/>
    </source>
</evidence>
<dbReference type="InterPro" id="IPR011335">
    <property type="entry name" value="Restrct_endonuc-II-like"/>
</dbReference>
<dbReference type="SUPFAM" id="SSF52980">
    <property type="entry name" value="Restriction endonuclease-like"/>
    <property type="match status" value="1"/>
</dbReference>
<keyword evidence="3" id="KW-0227">DNA damage</keyword>
<protein>
    <submittedName>
        <fullName evidence="8">ERCC1 excision repair 1 C-terminal HhH domain</fullName>
    </submittedName>
</protein>
<dbReference type="KEGG" id="cpv:cgd6_2610"/>
<evidence type="ECO:0000313" key="9">
    <source>
        <dbReference type="Proteomes" id="UP000006726"/>
    </source>
</evidence>
<evidence type="ECO:0000313" key="8">
    <source>
        <dbReference type="EMBL" id="EAK90141.1"/>
    </source>
</evidence>
<dbReference type="InterPro" id="IPR004579">
    <property type="entry name" value="ERCC1/RAD10/SWI10"/>
</dbReference>
<comment type="subcellular location">
    <subcellularLocation>
        <location evidence="1">Nucleus</location>
    </subcellularLocation>
</comment>
<keyword evidence="4" id="KW-0238">DNA-binding</keyword>
<dbReference type="GO" id="GO:0070522">
    <property type="term" value="C:ERCC4-ERCC1 complex"/>
    <property type="evidence" value="ECO:0007669"/>
    <property type="project" value="TreeGrafter"/>
</dbReference>